<evidence type="ECO:0000313" key="2">
    <source>
        <dbReference type="EMBL" id="KKN27005.1"/>
    </source>
</evidence>
<comment type="caution">
    <text evidence="2">The sequence shown here is derived from an EMBL/GenBank/DDBJ whole genome shotgun (WGS) entry which is preliminary data.</text>
</comment>
<gene>
    <name evidence="2" type="ORF">LCGC14_0868860</name>
</gene>
<proteinExistence type="predicted"/>
<reference evidence="2" key="1">
    <citation type="journal article" date="2015" name="Nature">
        <title>Complex archaea that bridge the gap between prokaryotes and eukaryotes.</title>
        <authorList>
            <person name="Spang A."/>
            <person name="Saw J.H."/>
            <person name="Jorgensen S.L."/>
            <person name="Zaremba-Niedzwiedzka K."/>
            <person name="Martijn J."/>
            <person name="Lind A.E."/>
            <person name="van Eijk R."/>
            <person name="Schleper C."/>
            <person name="Guy L."/>
            <person name="Ettema T.J."/>
        </authorList>
    </citation>
    <scope>NUCLEOTIDE SEQUENCE</scope>
</reference>
<dbReference type="AlphaFoldDB" id="A0A0F9P595"/>
<sequence>METALVIQDDQLNLGHLSATICAELAAGLADADGIMAKYEISQAQWRKLKSAPAFRNMLKDALRKFQGDIGAPARIKMKAEILLEDSLPVLDGIIHDKGGAVGNKIDSVKQLAILAEKTGNKSNEQGGPSGTGFSVNIHINTGDGQEAEPVMVIEQPPED</sequence>
<name>A0A0F9P595_9ZZZZ</name>
<organism evidence="2">
    <name type="scientific">marine sediment metagenome</name>
    <dbReference type="NCBI Taxonomy" id="412755"/>
    <lineage>
        <taxon>unclassified sequences</taxon>
        <taxon>metagenomes</taxon>
        <taxon>ecological metagenomes</taxon>
    </lineage>
</organism>
<feature type="compositionally biased region" description="Polar residues" evidence="1">
    <location>
        <begin position="121"/>
        <end position="144"/>
    </location>
</feature>
<accession>A0A0F9P595</accession>
<protein>
    <submittedName>
        <fullName evidence="2">Uncharacterized protein</fullName>
    </submittedName>
</protein>
<feature type="region of interest" description="Disordered" evidence="1">
    <location>
        <begin position="120"/>
        <end position="160"/>
    </location>
</feature>
<dbReference type="EMBL" id="LAZR01002675">
    <property type="protein sequence ID" value="KKN27005.1"/>
    <property type="molecule type" value="Genomic_DNA"/>
</dbReference>
<evidence type="ECO:0000256" key="1">
    <source>
        <dbReference type="SAM" id="MobiDB-lite"/>
    </source>
</evidence>